<comment type="caution">
    <text evidence="13">The sequence shown here is derived from an EMBL/GenBank/DDBJ whole genome shotgun (WGS) entry which is preliminary data.</text>
</comment>
<dbReference type="PANTHER" id="PTHR16466:SF6">
    <property type="entry name" value="TELOMERIC REPEAT-BINDING FACTOR 2-INTERACTING PROTEIN 1"/>
    <property type="match status" value="1"/>
</dbReference>
<keyword evidence="14" id="KW-1185">Reference proteome</keyword>
<reference evidence="13 14" key="1">
    <citation type="journal article" date="2017" name="PLoS Biol.">
        <title>The sea cucumber genome provides insights into morphological evolution and visceral regeneration.</title>
        <authorList>
            <person name="Zhang X."/>
            <person name="Sun L."/>
            <person name="Yuan J."/>
            <person name="Sun Y."/>
            <person name="Gao Y."/>
            <person name="Zhang L."/>
            <person name="Li S."/>
            <person name="Dai H."/>
            <person name="Hamel J.F."/>
            <person name="Liu C."/>
            <person name="Yu Y."/>
            <person name="Liu S."/>
            <person name="Lin W."/>
            <person name="Guo K."/>
            <person name="Jin S."/>
            <person name="Xu P."/>
            <person name="Storey K.B."/>
            <person name="Huan P."/>
            <person name="Zhang T."/>
            <person name="Zhou Y."/>
            <person name="Zhang J."/>
            <person name="Lin C."/>
            <person name="Li X."/>
            <person name="Xing L."/>
            <person name="Huo D."/>
            <person name="Sun M."/>
            <person name="Wang L."/>
            <person name="Mercier A."/>
            <person name="Li F."/>
            <person name="Yang H."/>
            <person name="Xiang J."/>
        </authorList>
    </citation>
    <scope>NUCLEOTIDE SEQUENCE [LARGE SCALE GENOMIC DNA]</scope>
    <source>
        <strain evidence="13">Shaxun</strain>
        <tissue evidence="13">Muscle</tissue>
    </source>
</reference>
<dbReference type="GO" id="GO:0010833">
    <property type="term" value="P:telomere maintenance via telomere lengthening"/>
    <property type="evidence" value="ECO:0007669"/>
    <property type="project" value="UniProtKB-UniRule"/>
</dbReference>
<evidence type="ECO:0000256" key="9">
    <source>
        <dbReference type="ARBA" id="ARBA00032471"/>
    </source>
</evidence>
<evidence type="ECO:0000256" key="11">
    <source>
        <dbReference type="SAM" id="MobiDB-lite"/>
    </source>
</evidence>
<evidence type="ECO:0000256" key="5">
    <source>
        <dbReference type="ARBA" id="ARBA00023015"/>
    </source>
</evidence>
<evidence type="ECO:0000313" key="13">
    <source>
        <dbReference type="EMBL" id="PIK59262.1"/>
    </source>
</evidence>
<comment type="subunit">
    <text evidence="10">Homodimer.</text>
</comment>
<dbReference type="GO" id="GO:0005654">
    <property type="term" value="C:nucleoplasm"/>
    <property type="evidence" value="ECO:0007669"/>
    <property type="project" value="UniProtKB-ARBA"/>
</dbReference>
<evidence type="ECO:0000259" key="12">
    <source>
        <dbReference type="Pfam" id="PF08914"/>
    </source>
</evidence>
<dbReference type="FunFam" id="1.10.10.60:FF:000246">
    <property type="entry name" value="Telomeric repeat-binding factor 2-interacting protein 1"/>
    <property type="match status" value="1"/>
</dbReference>
<evidence type="ECO:0000313" key="14">
    <source>
        <dbReference type="Proteomes" id="UP000230750"/>
    </source>
</evidence>
<evidence type="ECO:0000256" key="7">
    <source>
        <dbReference type="ARBA" id="ARBA00023163"/>
    </source>
</evidence>
<dbReference type="OrthoDB" id="435460at2759"/>
<dbReference type="Gene3D" id="1.10.10.60">
    <property type="entry name" value="Homeodomain-like"/>
    <property type="match status" value="1"/>
</dbReference>
<comment type="function">
    <text evidence="10">Acts both as a regulator of telomere function and as a transcription regulator. Involved in the regulation of telomere length and protection as a component of the shelterin complex (telosome). Does not bind DNA directly: recruited to telomeric double-stranded 5'-TTAGGG-3' repeats via its interaction with terf2. Independently of its function in telomeres, also acts as a transcription regulator: recruited to extratelomeric 5'-TTAGGG-3' sites via its association with terf2 or other factors, and regulates gene expression.</text>
</comment>
<feature type="region of interest" description="Disordered" evidence="11">
    <location>
        <begin position="235"/>
        <end position="268"/>
    </location>
</feature>
<dbReference type="Pfam" id="PF08914">
    <property type="entry name" value="Myb_Rap1"/>
    <property type="match status" value="1"/>
</dbReference>
<dbReference type="AlphaFoldDB" id="A0A2G8LGA2"/>
<comment type="subcellular location">
    <subcellularLocation>
        <location evidence="10">Nucleus</location>
    </subcellularLocation>
    <subcellularLocation>
        <location evidence="10">Chromosome</location>
        <location evidence="10">Telomere</location>
    </subcellularLocation>
</comment>
<dbReference type="CDD" id="cd11655">
    <property type="entry name" value="rap1_myb-like"/>
    <property type="match status" value="1"/>
</dbReference>
<feature type="domain" description="TERF2-interacting telomeric protein 1 Myb" evidence="12">
    <location>
        <begin position="174"/>
        <end position="226"/>
    </location>
</feature>
<evidence type="ECO:0000256" key="8">
    <source>
        <dbReference type="ARBA" id="ARBA00023242"/>
    </source>
</evidence>
<keyword evidence="6 10" id="KW-0010">Activator</keyword>
<keyword evidence="8 10" id="KW-0539">Nucleus</keyword>
<dbReference type="EMBL" id="MRZV01000087">
    <property type="protein sequence ID" value="PIK59262.1"/>
    <property type="molecule type" value="Genomic_DNA"/>
</dbReference>
<organism evidence="13 14">
    <name type="scientific">Stichopus japonicus</name>
    <name type="common">Sea cucumber</name>
    <dbReference type="NCBI Taxonomy" id="307972"/>
    <lineage>
        <taxon>Eukaryota</taxon>
        <taxon>Metazoa</taxon>
        <taxon>Echinodermata</taxon>
        <taxon>Eleutherozoa</taxon>
        <taxon>Echinozoa</taxon>
        <taxon>Holothuroidea</taxon>
        <taxon>Aspidochirotacea</taxon>
        <taxon>Aspidochirotida</taxon>
        <taxon>Stichopodidae</taxon>
        <taxon>Apostichopus</taxon>
    </lineage>
</organism>
<dbReference type="InterPro" id="IPR015010">
    <property type="entry name" value="TERF2IP_Myb"/>
</dbReference>
<keyword evidence="3 10" id="KW-0158">Chromosome</keyword>
<proteinExistence type="inferred from homology"/>
<protein>
    <recommendedName>
        <fullName evidence="2 10">Telomeric repeat-binding factor 2-interacting protein 1</fullName>
        <shortName evidence="10">TERF2-interacting telomeric protein 1</shortName>
    </recommendedName>
    <alternativeName>
        <fullName evidence="9 10">Repressor/activator protein 1 homolog</fullName>
    </alternativeName>
</protein>
<comment type="similarity">
    <text evidence="1 10">Belongs to the RAP1 family.</text>
</comment>
<dbReference type="STRING" id="307972.A0A2G8LGA2"/>
<evidence type="ECO:0000256" key="1">
    <source>
        <dbReference type="ARBA" id="ARBA00010467"/>
    </source>
</evidence>
<gene>
    <name evidence="13" type="ORF">BSL78_03772</name>
</gene>
<sequence>MAADGSKESEPKFIFISDDGDALTFFIRPSETKSRLRPLIENAGDWLQAKQDKVMMSSVFSNIPIAFRQELSLMNINVLPHYLKYLALKQPITVQSTLFLPVLLLHSLKLEIAADDDIATGDGYVQAQFVHDCLSQGQLLNTKDYLCKSHTRSPSPGETSNVLVNVTGTGRMKYTEEEDRAILQYIAKHPANYGGNVLWKRMELMKITAHSWQSMKDHFLSFLHDHLPEYVELERERQQEMRNSKRKRMTEEVNNPKRQRSNQKSLSKPVIADRQGIIYEFLKEMEDPVEDLDVEDSEDTDGIEKQLIEQIQFWCEKFSLSKKAIATALHINSGDLDRTEHLLEKKTLSPDTKIWSHDDDKLLLKGGSFVELCSKYGKESVVLRKVFLAGWHASPR</sequence>
<accession>A0A2G8LGA2</accession>
<dbReference type="GO" id="GO:0070187">
    <property type="term" value="C:shelterin complex"/>
    <property type="evidence" value="ECO:0007669"/>
    <property type="project" value="TreeGrafter"/>
</dbReference>
<dbReference type="GO" id="GO:0031848">
    <property type="term" value="P:protection from non-homologous end joining at telomere"/>
    <property type="evidence" value="ECO:0007669"/>
    <property type="project" value="TreeGrafter"/>
</dbReference>
<evidence type="ECO:0000256" key="10">
    <source>
        <dbReference type="RuleBase" id="RU367107"/>
    </source>
</evidence>
<dbReference type="Proteomes" id="UP000230750">
    <property type="component" value="Unassembled WGS sequence"/>
</dbReference>
<evidence type="ECO:0000256" key="6">
    <source>
        <dbReference type="ARBA" id="ARBA00023159"/>
    </source>
</evidence>
<name>A0A2G8LGA2_STIJA</name>
<keyword evidence="4 10" id="KW-0779">Telomere</keyword>
<keyword evidence="5 10" id="KW-0805">Transcription regulation</keyword>
<evidence type="ECO:0000256" key="3">
    <source>
        <dbReference type="ARBA" id="ARBA00022454"/>
    </source>
</evidence>
<feature type="compositionally biased region" description="Basic and acidic residues" evidence="11">
    <location>
        <begin position="235"/>
        <end position="255"/>
    </location>
</feature>
<dbReference type="InterPro" id="IPR009057">
    <property type="entry name" value="Homeodomain-like_sf"/>
</dbReference>
<dbReference type="GO" id="GO:0042162">
    <property type="term" value="F:telomeric DNA binding"/>
    <property type="evidence" value="ECO:0007669"/>
    <property type="project" value="TreeGrafter"/>
</dbReference>
<dbReference type="InterPro" id="IPR039595">
    <property type="entry name" value="TE2IP/Rap1"/>
</dbReference>
<dbReference type="GO" id="GO:0006355">
    <property type="term" value="P:regulation of DNA-templated transcription"/>
    <property type="evidence" value="ECO:0007669"/>
    <property type="project" value="UniProtKB-UniRule"/>
</dbReference>
<dbReference type="PANTHER" id="PTHR16466">
    <property type="entry name" value="TELOMERE REPEAT-BINDING FACTOR 2-INTERACTING PROTEIN 1"/>
    <property type="match status" value="1"/>
</dbReference>
<evidence type="ECO:0000256" key="2">
    <source>
        <dbReference type="ARBA" id="ARBA00017805"/>
    </source>
</evidence>
<keyword evidence="7 10" id="KW-0804">Transcription</keyword>
<dbReference type="SUPFAM" id="SSF46689">
    <property type="entry name" value="Homeodomain-like"/>
    <property type="match status" value="1"/>
</dbReference>
<evidence type="ECO:0000256" key="4">
    <source>
        <dbReference type="ARBA" id="ARBA00022895"/>
    </source>
</evidence>